<dbReference type="AlphaFoldDB" id="A0A9N9K9H7"/>
<dbReference type="Proteomes" id="UP000789396">
    <property type="component" value="Unassembled WGS sequence"/>
</dbReference>
<feature type="non-terminal residue" evidence="1">
    <location>
        <position position="1"/>
    </location>
</feature>
<feature type="non-terminal residue" evidence="1">
    <location>
        <position position="41"/>
    </location>
</feature>
<accession>A0A9N9K9H7</accession>
<comment type="caution">
    <text evidence="1">The sequence shown here is derived from an EMBL/GenBank/DDBJ whole genome shotgun (WGS) entry which is preliminary data.</text>
</comment>
<evidence type="ECO:0000313" key="2">
    <source>
        <dbReference type="Proteomes" id="UP000789396"/>
    </source>
</evidence>
<evidence type="ECO:0000313" key="1">
    <source>
        <dbReference type="EMBL" id="CAG8813723.1"/>
    </source>
</evidence>
<sequence length="41" mass="4940">LIELCDLFYLFVHASVYIDRNQYPILGMVYPTIKHLIKHFD</sequence>
<name>A0A9N9K9H7_9GLOM</name>
<reference evidence="1" key="1">
    <citation type="submission" date="2021-06" db="EMBL/GenBank/DDBJ databases">
        <authorList>
            <person name="Kallberg Y."/>
            <person name="Tangrot J."/>
            <person name="Rosling A."/>
        </authorList>
    </citation>
    <scope>NUCLEOTIDE SEQUENCE</scope>
    <source>
        <strain evidence="1">IN212</strain>
    </source>
</reference>
<organism evidence="1 2">
    <name type="scientific">Racocetra fulgida</name>
    <dbReference type="NCBI Taxonomy" id="60492"/>
    <lineage>
        <taxon>Eukaryota</taxon>
        <taxon>Fungi</taxon>
        <taxon>Fungi incertae sedis</taxon>
        <taxon>Mucoromycota</taxon>
        <taxon>Glomeromycotina</taxon>
        <taxon>Glomeromycetes</taxon>
        <taxon>Diversisporales</taxon>
        <taxon>Gigasporaceae</taxon>
        <taxon>Racocetra</taxon>
    </lineage>
</organism>
<dbReference type="EMBL" id="CAJVPZ010088866">
    <property type="protein sequence ID" value="CAG8813723.1"/>
    <property type="molecule type" value="Genomic_DNA"/>
</dbReference>
<gene>
    <name evidence="1" type="ORF">RFULGI_LOCUS19032</name>
</gene>
<keyword evidence="2" id="KW-1185">Reference proteome</keyword>
<proteinExistence type="predicted"/>
<dbReference type="OrthoDB" id="2439529at2759"/>
<protein>
    <submittedName>
        <fullName evidence="1">11662_t:CDS:1</fullName>
    </submittedName>
</protein>